<sequence>MTIDRCRVCITADAAPIRLSISCFILPSHVNKTPRYLGQDLLFDLEKAQPRRRATLTGNKFDLLPAMQTKL</sequence>
<proteinExistence type="predicted"/>
<name>A0A5C6NUQ3_9TELE</name>
<organism evidence="1 2">
    <name type="scientific">Takifugu flavidus</name>
    <name type="common">sansaifugu</name>
    <dbReference type="NCBI Taxonomy" id="433684"/>
    <lineage>
        <taxon>Eukaryota</taxon>
        <taxon>Metazoa</taxon>
        <taxon>Chordata</taxon>
        <taxon>Craniata</taxon>
        <taxon>Vertebrata</taxon>
        <taxon>Euteleostomi</taxon>
        <taxon>Actinopterygii</taxon>
        <taxon>Neopterygii</taxon>
        <taxon>Teleostei</taxon>
        <taxon>Neoteleostei</taxon>
        <taxon>Acanthomorphata</taxon>
        <taxon>Eupercaria</taxon>
        <taxon>Tetraodontiformes</taxon>
        <taxon>Tetradontoidea</taxon>
        <taxon>Tetraodontidae</taxon>
        <taxon>Takifugu</taxon>
    </lineage>
</organism>
<evidence type="ECO:0000313" key="2">
    <source>
        <dbReference type="Proteomes" id="UP000324091"/>
    </source>
</evidence>
<evidence type="ECO:0000313" key="1">
    <source>
        <dbReference type="EMBL" id="TWW71234.1"/>
    </source>
</evidence>
<comment type="caution">
    <text evidence="1">The sequence shown here is derived from an EMBL/GenBank/DDBJ whole genome shotgun (WGS) entry which is preliminary data.</text>
</comment>
<reference evidence="1 2" key="1">
    <citation type="submission" date="2019-04" db="EMBL/GenBank/DDBJ databases">
        <title>Chromosome genome assembly for Takifugu flavidus.</title>
        <authorList>
            <person name="Xiao S."/>
        </authorList>
    </citation>
    <scope>NUCLEOTIDE SEQUENCE [LARGE SCALE GENOMIC DNA]</scope>
    <source>
        <strain evidence="1">HTHZ2018</strain>
        <tissue evidence="1">Muscle</tissue>
    </source>
</reference>
<protein>
    <submittedName>
        <fullName evidence="1">Uncharacterized protein</fullName>
    </submittedName>
</protein>
<accession>A0A5C6NUQ3</accession>
<keyword evidence="2" id="KW-1185">Reference proteome</keyword>
<dbReference type="AlphaFoldDB" id="A0A5C6NUQ3"/>
<dbReference type="Proteomes" id="UP000324091">
    <property type="component" value="Chromosome 17"/>
</dbReference>
<gene>
    <name evidence="1" type="ORF">D4764_17G0007170</name>
</gene>
<dbReference type="EMBL" id="RHFK02000009">
    <property type="protein sequence ID" value="TWW71234.1"/>
    <property type="molecule type" value="Genomic_DNA"/>
</dbReference>